<sequence>MSENVPEALVVQILLLLPHRTLVRLCSVSKAWNSLITSHSFISSHLQRSLSNPTPHSLLFIRYSIYTTNKPLWHYAFWSSTDPFPFNRFLKLEPPYQIPHRCSFCFVQSLHGIFCLVEKSLGFDAIDNDITLWNPSIWRYIRLKVPSVKHDALGFGFDSKNNDFKVIIRSFNPDEVKLYSLNEGTWKVLDVSYLQGLGLLKFSNTRCFLNGSVHWITYKANTCPNKNILMFNVEEERFKNMELPPELVKAKLSNLHVSVIEGYLTVLKYHDIHDWDDECDIWMMKEYGVTESWTKNVTIKFPKGVSQLFGPSTSAKVLLLLQENAAERKDGDFISLDSFNQIQEMMEVGIQGYKISAWDYRQSLVLLDKEKQVK</sequence>
<dbReference type="SUPFAM" id="SSF81383">
    <property type="entry name" value="F-box domain"/>
    <property type="match status" value="1"/>
</dbReference>
<dbReference type="InterPro" id="IPR050796">
    <property type="entry name" value="SCF_F-box_component"/>
</dbReference>
<dbReference type="Pfam" id="PF00646">
    <property type="entry name" value="F-box"/>
    <property type="match status" value="1"/>
</dbReference>
<reference evidence="2" key="1">
    <citation type="journal article" date="2020" name="Nat. Commun.">
        <title>Genome sequence of the cluster root forming white lupin.</title>
        <authorList>
            <person name="Hufnagel B."/>
            <person name="Marques A."/>
            <person name="Soriano A."/>
            <person name="Marques L."/>
            <person name="Divol F."/>
            <person name="Doumas P."/>
            <person name="Sallet E."/>
            <person name="Mancinotti D."/>
            <person name="Carrere S."/>
            <person name="Marande W."/>
            <person name="Arribat S."/>
            <person name="Keller J."/>
            <person name="Huneau C."/>
            <person name="Blein T."/>
            <person name="Aime D."/>
            <person name="Laguerre M."/>
            <person name="Taylor J."/>
            <person name="Schubert V."/>
            <person name="Nelson M."/>
            <person name="Geu-Flores F."/>
            <person name="Crespi M."/>
            <person name="Gallardo-Guerrero K."/>
            <person name="Delaux P.-M."/>
            <person name="Salse J."/>
            <person name="Berges H."/>
            <person name="Guyot R."/>
            <person name="Gouzy J."/>
            <person name="Peret B."/>
        </authorList>
    </citation>
    <scope>NUCLEOTIDE SEQUENCE [LARGE SCALE GENOMIC DNA]</scope>
    <source>
        <strain evidence="2">cv. Amiga</strain>
    </source>
</reference>
<proteinExistence type="predicted"/>
<dbReference type="EMBL" id="WOCE01000019">
    <property type="protein sequence ID" value="KAE9592756.1"/>
    <property type="molecule type" value="Genomic_DNA"/>
</dbReference>
<accession>A0A6A5NBA4</accession>
<dbReference type="InterPro" id="IPR006527">
    <property type="entry name" value="F-box-assoc_dom_typ1"/>
</dbReference>
<dbReference type="Proteomes" id="UP000447434">
    <property type="component" value="Chromosome 19"/>
</dbReference>
<organism evidence="1 2">
    <name type="scientific">Lupinus albus</name>
    <name type="common">White lupine</name>
    <name type="synonym">Lupinus termis</name>
    <dbReference type="NCBI Taxonomy" id="3870"/>
    <lineage>
        <taxon>Eukaryota</taxon>
        <taxon>Viridiplantae</taxon>
        <taxon>Streptophyta</taxon>
        <taxon>Embryophyta</taxon>
        <taxon>Tracheophyta</taxon>
        <taxon>Spermatophyta</taxon>
        <taxon>Magnoliopsida</taxon>
        <taxon>eudicotyledons</taxon>
        <taxon>Gunneridae</taxon>
        <taxon>Pentapetalae</taxon>
        <taxon>rosids</taxon>
        <taxon>fabids</taxon>
        <taxon>Fabales</taxon>
        <taxon>Fabaceae</taxon>
        <taxon>Papilionoideae</taxon>
        <taxon>50 kb inversion clade</taxon>
        <taxon>genistoids sensu lato</taxon>
        <taxon>core genistoids</taxon>
        <taxon>Genisteae</taxon>
        <taxon>Lupinus</taxon>
    </lineage>
</organism>
<dbReference type="Pfam" id="PF07734">
    <property type="entry name" value="FBA_1"/>
    <property type="match status" value="1"/>
</dbReference>
<dbReference type="InterPro" id="IPR036047">
    <property type="entry name" value="F-box-like_dom_sf"/>
</dbReference>
<dbReference type="Gene3D" id="1.20.1280.50">
    <property type="match status" value="1"/>
</dbReference>
<evidence type="ECO:0000313" key="1">
    <source>
        <dbReference type="EMBL" id="KAE9592756.1"/>
    </source>
</evidence>
<name>A0A6A5NBA4_LUPAL</name>
<dbReference type="PANTHER" id="PTHR31672">
    <property type="entry name" value="BNACNNG10540D PROTEIN"/>
    <property type="match status" value="1"/>
</dbReference>
<dbReference type="OrthoDB" id="1436493at2759"/>
<dbReference type="NCBIfam" id="TIGR01640">
    <property type="entry name" value="F_box_assoc_1"/>
    <property type="match status" value="1"/>
</dbReference>
<dbReference type="SMART" id="SM00256">
    <property type="entry name" value="FBOX"/>
    <property type="match status" value="1"/>
</dbReference>
<dbReference type="AlphaFoldDB" id="A0A6A5NBA4"/>
<gene>
    <name evidence="1" type="ORF">Lalb_Chr19g0132591</name>
</gene>
<evidence type="ECO:0000313" key="2">
    <source>
        <dbReference type="Proteomes" id="UP000447434"/>
    </source>
</evidence>
<dbReference type="InterPro" id="IPR001810">
    <property type="entry name" value="F-box_dom"/>
</dbReference>
<protein>
    <submittedName>
        <fullName evidence="1">Putative F-box domain-containing protein</fullName>
    </submittedName>
</protein>
<comment type="caution">
    <text evidence="1">The sequence shown here is derived from an EMBL/GenBank/DDBJ whole genome shotgun (WGS) entry which is preliminary data.</text>
</comment>
<dbReference type="InterPro" id="IPR017451">
    <property type="entry name" value="F-box-assoc_interact_dom"/>
</dbReference>
<dbReference type="PROSITE" id="PS50181">
    <property type="entry name" value="FBOX"/>
    <property type="match status" value="1"/>
</dbReference>
<dbReference type="PANTHER" id="PTHR31672:SF13">
    <property type="entry name" value="F-BOX PROTEIN CPR30-LIKE"/>
    <property type="match status" value="1"/>
</dbReference>
<keyword evidence="2" id="KW-1185">Reference proteome</keyword>